<reference evidence="12 13" key="1">
    <citation type="submission" date="2016-10" db="EMBL/GenBank/DDBJ databases">
        <authorList>
            <person name="de Groot N.N."/>
        </authorList>
    </citation>
    <scope>NUCLEOTIDE SEQUENCE [LARGE SCALE GENOMIC DNA]</scope>
    <source>
        <strain evidence="12 13">DSM 21228</strain>
    </source>
</reference>
<gene>
    <name evidence="12" type="ORF">SAMN05660964_01363</name>
</gene>
<evidence type="ECO:0000313" key="12">
    <source>
        <dbReference type="EMBL" id="SEA32211.1"/>
    </source>
</evidence>
<feature type="transmembrane region" description="Helical" evidence="10">
    <location>
        <begin position="74"/>
        <end position="97"/>
    </location>
</feature>
<sequence>MLQLFWTPLAINFFIELLMVSLLTGYFAVRLANALRTWVNVKVAFFLLLTFASASCGTLLQFLGIALPPDYAEFALPFVSVFGALAMSGFLLFAFYFQRQFRPKWWVEATILAGICLIIGIESFVAMQRIALLSQGIVEYRDHWLSIPFPLEFFAVHAILLFRLVDAMGQEQNSRCYHAVWLAIQSLLMPSTQLATQAAALRAFFYVTVLPAAIGIVLIVRGLGWIDWSLAELLNCWLALLTYVAFTLVYINHTPEYSSFQFKLVGVTLAAVLSILSGIAWIIGSVYTGADPNRIYQPIVVFILVSTFAILLILPRFFHVSLNRPLQAMLHGVREIQAGNLTTSIKVPYHDEIGFLATSFNEMAATQRDLVQHLEERVAERTAEVASYAAENARMEERNRLSRDLHDAVSQTLFSASLMADTLPLVWQQNPQQGQQVLDELRQLNQNALAEMRILLLELRPSALIDKPFGELLQQLSTRVGVHAPLTVKLEIEQDCILPPEVQTTFYRIAQESLNNISKHAGATLVSLYFEGMSAQAILTISDDGCGFHPQQGLAGHLGLDIMRERAINIGATLEIEAQPEHGTTITLIWNQADAG</sequence>
<evidence type="ECO:0000256" key="1">
    <source>
        <dbReference type="ARBA" id="ARBA00000085"/>
    </source>
</evidence>
<feature type="transmembrane region" description="Helical" evidence="10">
    <location>
        <begin position="295"/>
        <end position="314"/>
    </location>
</feature>
<dbReference type="AlphaFoldDB" id="A0A1H4A949"/>
<evidence type="ECO:0000256" key="2">
    <source>
        <dbReference type="ARBA" id="ARBA00004370"/>
    </source>
</evidence>
<name>A0A1H4A949_9GAMM</name>
<keyword evidence="6" id="KW-0547">Nucleotide-binding</keyword>
<dbReference type="InterPro" id="IPR050482">
    <property type="entry name" value="Sensor_HK_TwoCompSys"/>
</dbReference>
<accession>A0A1H4A949</accession>
<dbReference type="SUPFAM" id="SSF55874">
    <property type="entry name" value="ATPase domain of HSP90 chaperone/DNA topoisomerase II/histidine kinase"/>
    <property type="match status" value="1"/>
</dbReference>
<dbReference type="Gene3D" id="3.30.565.10">
    <property type="entry name" value="Histidine kinase-like ATPase, C-terminal domain"/>
    <property type="match status" value="1"/>
</dbReference>
<dbReference type="STRING" id="525918.SAMN05660964_01363"/>
<evidence type="ECO:0000256" key="7">
    <source>
        <dbReference type="ARBA" id="ARBA00022777"/>
    </source>
</evidence>
<feature type="transmembrane region" description="Helical" evidence="10">
    <location>
        <begin position="109"/>
        <end position="127"/>
    </location>
</feature>
<keyword evidence="10" id="KW-0812">Transmembrane</keyword>
<evidence type="ECO:0000256" key="8">
    <source>
        <dbReference type="ARBA" id="ARBA00022840"/>
    </source>
</evidence>
<evidence type="ECO:0000256" key="9">
    <source>
        <dbReference type="ARBA" id="ARBA00023012"/>
    </source>
</evidence>
<dbReference type="EMBL" id="FNQP01000006">
    <property type="protein sequence ID" value="SEA32211.1"/>
    <property type="molecule type" value="Genomic_DNA"/>
</dbReference>
<evidence type="ECO:0000256" key="4">
    <source>
        <dbReference type="ARBA" id="ARBA00022553"/>
    </source>
</evidence>
<feature type="transmembrane region" description="Helical" evidence="10">
    <location>
        <begin position="41"/>
        <end position="62"/>
    </location>
</feature>
<dbReference type="Gene3D" id="6.10.340.10">
    <property type="match status" value="1"/>
</dbReference>
<dbReference type="PANTHER" id="PTHR24421">
    <property type="entry name" value="NITRATE/NITRITE SENSOR PROTEIN NARX-RELATED"/>
    <property type="match status" value="1"/>
</dbReference>
<comment type="catalytic activity">
    <reaction evidence="1">
        <text>ATP + protein L-histidine = ADP + protein N-phospho-L-histidine.</text>
        <dbReference type="EC" id="2.7.13.3"/>
    </reaction>
</comment>
<dbReference type="InterPro" id="IPR003660">
    <property type="entry name" value="HAMP_dom"/>
</dbReference>
<dbReference type="OrthoDB" id="9811306at2"/>
<dbReference type="Gene3D" id="1.20.5.1930">
    <property type="match status" value="1"/>
</dbReference>
<feature type="transmembrane region" description="Helical" evidence="10">
    <location>
        <begin position="232"/>
        <end position="252"/>
    </location>
</feature>
<dbReference type="SMART" id="SM00387">
    <property type="entry name" value="HATPase_c"/>
    <property type="match status" value="1"/>
</dbReference>
<evidence type="ECO:0000313" key="13">
    <source>
        <dbReference type="Proteomes" id="UP000199397"/>
    </source>
</evidence>
<feature type="transmembrane region" description="Helical" evidence="10">
    <location>
        <begin position="6"/>
        <end position="29"/>
    </location>
</feature>
<dbReference type="CDD" id="cd16917">
    <property type="entry name" value="HATPase_UhpB-NarQ-NarX-like"/>
    <property type="match status" value="1"/>
</dbReference>
<dbReference type="SUPFAM" id="SSF158472">
    <property type="entry name" value="HAMP domain-like"/>
    <property type="match status" value="1"/>
</dbReference>
<evidence type="ECO:0000256" key="3">
    <source>
        <dbReference type="ARBA" id="ARBA00012438"/>
    </source>
</evidence>
<feature type="transmembrane region" description="Helical" evidence="10">
    <location>
        <begin position="147"/>
        <end position="165"/>
    </location>
</feature>
<keyword evidence="10" id="KW-0472">Membrane</keyword>
<dbReference type="GO" id="GO:0016020">
    <property type="term" value="C:membrane"/>
    <property type="evidence" value="ECO:0007669"/>
    <property type="project" value="UniProtKB-SubCell"/>
</dbReference>
<keyword evidence="9" id="KW-0902">Two-component regulatory system</keyword>
<dbReference type="GO" id="GO:0000155">
    <property type="term" value="F:phosphorelay sensor kinase activity"/>
    <property type="evidence" value="ECO:0007669"/>
    <property type="project" value="InterPro"/>
</dbReference>
<dbReference type="Pfam" id="PF02518">
    <property type="entry name" value="HATPase_c"/>
    <property type="match status" value="1"/>
</dbReference>
<dbReference type="Pfam" id="PF00672">
    <property type="entry name" value="HAMP"/>
    <property type="match status" value="1"/>
</dbReference>
<dbReference type="GO" id="GO:0005524">
    <property type="term" value="F:ATP binding"/>
    <property type="evidence" value="ECO:0007669"/>
    <property type="project" value="UniProtKB-KW"/>
</dbReference>
<dbReference type="InterPro" id="IPR003594">
    <property type="entry name" value="HATPase_dom"/>
</dbReference>
<keyword evidence="10" id="KW-1133">Transmembrane helix</keyword>
<dbReference type="InterPro" id="IPR036890">
    <property type="entry name" value="HATPase_C_sf"/>
</dbReference>
<proteinExistence type="predicted"/>
<keyword evidence="5" id="KW-0808">Transferase</keyword>
<evidence type="ECO:0000259" key="11">
    <source>
        <dbReference type="PROSITE" id="PS50885"/>
    </source>
</evidence>
<keyword evidence="4" id="KW-0597">Phosphoprotein</keyword>
<keyword evidence="8" id="KW-0067">ATP-binding</keyword>
<evidence type="ECO:0000256" key="5">
    <source>
        <dbReference type="ARBA" id="ARBA00022679"/>
    </source>
</evidence>
<dbReference type="PROSITE" id="PS50885">
    <property type="entry name" value="HAMP"/>
    <property type="match status" value="1"/>
</dbReference>
<dbReference type="EC" id="2.7.13.3" evidence="3"/>
<dbReference type="CDD" id="cd06225">
    <property type="entry name" value="HAMP"/>
    <property type="match status" value="1"/>
</dbReference>
<keyword evidence="7 12" id="KW-0418">Kinase</keyword>
<dbReference type="RefSeq" id="WP_093066708.1">
    <property type="nucleotide sequence ID" value="NZ_FNQP01000006.1"/>
</dbReference>
<evidence type="ECO:0000256" key="6">
    <source>
        <dbReference type="ARBA" id="ARBA00022741"/>
    </source>
</evidence>
<dbReference type="SMART" id="SM00304">
    <property type="entry name" value="HAMP"/>
    <property type="match status" value="1"/>
</dbReference>
<keyword evidence="13" id="KW-1185">Reference proteome</keyword>
<organism evidence="12 13">
    <name type="scientific">Thiothrix caldifontis</name>
    <dbReference type="NCBI Taxonomy" id="525918"/>
    <lineage>
        <taxon>Bacteria</taxon>
        <taxon>Pseudomonadati</taxon>
        <taxon>Pseudomonadota</taxon>
        <taxon>Gammaproteobacteria</taxon>
        <taxon>Thiotrichales</taxon>
        <taxon>Thiotrichaceae</taxon>
        <taxon>Thiothrix</taxon>
    </lineage>
</organism>
<protein>
    <recommendedName>
        <fullName evidence="3">histidine kinase</fullName>
        <ecNumber evidence="3">2.7.13.3</ecNumber>
    </recommendedName>
</protein>
<feature type="transmembrane region" description="Helical" evidence="10">
    <location>
        <begin position="264"/>
        <end position="283"/>
    </location>
</feature>
<dbReference type="Proteomes" id="UP000199397">
    <property type="component" value="Unassembled WGS sequence"/>
</dbReference>
<dbReference type="Pfam" id="PF07730">
    <property type="entry name" value="HisKA_3"/>
    <property type="match status" value="1"/>
</dbReference>
<dbReference type="GO" id="GO:0046983">
    <property type="term" value="F:protein dimerization activity"/>
    <property type="evidence" value="ECO:0007669"/>
    <property type="project" value="InterPro"/>
</dbReference>
<feature type="transmembrane region" description="Helical" evidence="10">
    <location>
        <begin position="203"/>
        <end position="226"/>
    </location>
</feature>
<feature type="domain" description="HAMP" evidence="11">
    <location>
        <begin position="320"/>
        <end position="372"/>
    </location>
</feature>
<evidence type="ECO:0000256" key="10">
    <source>
        <dbReference type="SAM" id="Phobius"/>
    </source>
</evidence>
<dbReference type="InterPro" id="IPR011712">
    <property type="entry name" value="Sig_transdc_His_kin_sub3_dim/P"/>
</dbReference>
<dbReference type="PANTHER" id="PTHR24421:SF10">
    <property type="entry name" value="NITRATE_NITRITE SENSOR PROTEIN NARQ"/>
    <property type="match status" value="1"/>
</dbReference>
<comment type="subcellular location">
    <subcellularLocation>
        <location evidence="2">Membrane</location>
    </subcellularLocation>
</comment>